<dbReference type="AlphaFoldDB" id="A0A0A6D6W1"/>
<proteinExistence type="predicted"/>
<evidence type="ECO:0000313" key="2">
    <source>
        <dbReference type="EMBL" id="KHA70920.1"/>
    </source>
</evidence>
<keyword evidence="1" id="KW-1133">Transmembrane helix</keyword>
<organism evidence="2 3">
    <name type="scientific">Pseudomonas chlororaphis</name>
    <dbReference type="NCBI Taxonomy" id="587753"/>
    <lineage>
        <taxon>Bacteria</taxon>
        <taxon>Pseudomonadati</taxon>
        <taxon>Pseudomonadota</taxon>
        <taxon>Gammaproteobacteria</taxon>
        <taxon>Pseudomonadales</taxon>
        <taxon>Pseudomonadaceae</taxon>
        <taxon>Pseudomonas</taxon>
    </lineage>
</organism>
<dbReference type="EMBL" id="JSFK01000028">
    <property type="protein sequence ID" value="KHA70920.1"/>
    <property type="molecule type" value="Genomic_DNA"/>
</dbReference>
<dbReference type="OrthoDB" id="7023803at2"/>
<comment type="caution">
    <text evidence="2">The sequence shown here is derived from an EMBL/GenBank/DDBJ whole genome shotgun (WGS) entry which is preliminary data.</text>
</comment>
<sequence>MFNFFLTFLFVLIPTASLSLDSYLRYRVARNKPVSNVWKGCNHLLAILLIMQLLGLALYFFYLA</sequence>
<keyword evidence="1" id="KW-0812">Transmembrane</keyword>
<evidence type="ECO:0000256" key="1">
    <source>
        <dbReference type="SAM" id="Phobius"/>
    </source>
</evidence>
<evidence type="ECO:0000313" key="3">
    <source>
        <dbReference type="Proteomes" id="UP000030564"/>
    </source>
</evidence>
<dbReference type="PATRIC" id="fig|587753.9.peg.3289"/>
<name>A0A0A6D6W1_9PSED</name>
<dbReference type="Proteomes" id="UP000030564">
    <property type="component" value="Unassembled WGS sequence"/>
</dbReference>
<feature type="transmembrane region" description="Helical" evidence="1">
    <location>
        <begin position="43"/>
        <end position="63"/>
    </location>
</feature>
<accession>A0A0A6D6W1</accession>
<reference evidence="2 3" key="1">
    <citation type="submission" date="2014-10" db="EMBL/GenBank/DDBJ databases">
        <title>Draft genome sequence of Pseudomonas chlororaphis EA105.</title>
        <authorList>
            <person name="McCully L.M."/>
            <person name="Bitzer A.S."/>
            <person name="Spence C."/>
            <person name="Bais H."/>
            <person name="Silby M.W."/>
        </authorList>
    </citation>
    <scope>NUCLEOTIDE SEQUENCE [LARGE SCALE GENOMIC DNA]</scope>
    <source>
        <strain evidence="2 3">EA105</strain>
    </source>
</reference>
<protein>
    <submittedName>
        <fullName evidence="2">Uncharacterized protein</fullName>
    </submittedName>
</protein>
<gene>
    <name evidence="2" type="ORF">NZ35_23105</name>
</gene>
<keyword evidence="1" id="KW-0472">Membrane</keyword>